<evidence type="ECO:0000313" key="1">
    <source>
        <dbReference type="EMBL" id="MBV7258839.1"/>
    </source>
</evidence>
<organism evidence="1 2">
    <name type="scientific">Erythrobacter crassostreae</name>
    <dbReference type="NCBI Taxonomy" id="2828328"/>
    <lineage>
        <taxon>Bacteria</taxon>
        <taxon>Pseudomonadati</taxon>
        <taxon>Pseudomonadota</taxon>
        <taxon>Alphaproteobacteria</taxon>
        <taxon>Sphingomonadales</taxon>
        <taxon>Erythrobacteraceae</taxon>
        <taxon>Erythrobacter/Porphyrobacter group</taxon>
        <taxon>Erythrobacter</taxon>
    </lineage>
</organism>
<dbReference type="AlphaFoldDB" id="A0A9X1F2B4"/>
<dbReference type="Proteomes" id="UP001138681">
    <property type="component" value="Unassembled WGS sequence"/>
</dbReference>
<reference evidence="1" key="1">
    <citation type="submission" date="2021-04" db="EMBL/GenBank/DDBJ databases">
        <authorList>
            <person name="Pira H."/>
            <person name="Risdian C."/>
            <person name="Wink J."/>
        </authorList>
    </citation>
    <scope>NUCLEOTIDE SEQUENCE</scope>
    <source>
        <strain evidence="1">WH158</strain>
    </source>
</reference>
<dbReference type="EMBL" id="JAGSPC010000001">
    <property type="protein sequence ID" value="MBV7258839.1"/>
    <property type="molecule type" value="Genomic_DNA"/>
</dbReference>
<evidence type="ECO:0000313" key="2">
    <source>
        <dbReference type="Proteomes" id="UP001138681"/>
    </source>
</evidence>
<sequence>MSGAKSKVRGLAIEINREDALDLKYRGKPTFIRNATYCETVPGKESLELNCEWSFEGNEREAKTLFSAYRIQIKECLGVPFEPRDAEGYGKVTILSSYKAEIEHSDGSETSIELELQEKNYSSTPEYAVDLDIERD</sequence>
<gene>
    <name evidence="1" type="ORF">KCG46_04505</name>
</gene>
<proteinExistence type="predicted"/>
<dbReference type="RefSeq" id="WP_218404108.1">
    <property type="nucleotide sequence ID" value="NZ_JAGSPC010000001.1"/>
</dbReference>
<protein>
    <submittedName>
        <fullName evidence="1">Uncharacterized protein</fullName>
    </submittedName>
</protein>
<accession>A0A9X1F2B4</accession>
<comment type="caution">
    <text evidence="1">The sequence shown here is derived from an EMBL/GenBank/DDBJ whole genome shotgun (WGS) entry which is preliminary data.</text>
</comment>
<name>A0A9X1F2B4_9SPHN</name>
<keyword evidence="2" id="KW-1185">Reference proteome</keyword>